<sequence>VTTGRKWSLVRTTVTVDIRIRNTADSFMKSHMKMFPARDRGHIPPNQKFAFLSGGRFQQPQMPNNFDFRSNLSQMSPMGMSSPHRSMLRPYMNVRMPNQHNQVGNYNTNRGQKRHNDEIINNHDKRARPSSNVPLPSITSIQSPPSSSVDNFVVPVSKGTEQITVAIWDYFLSARMDDEDLKKKLHLRKCLLSIFDGAFPNCRLFIVGSSMTGFGTKTSDVDVSHDI</sequence>
<feature type="non-terminal residue" evidence="2">
    <location>
        <position position="1"/>
    </location>
</feature>
<dbReference type="Pfam" id="PF22600">
    <property type="entry name" value="MTPAP-like_central"/>
    <property type="match status" value="1"/>
</dbReference>
<name>A0A0B6ZTY0_9EUPU</name>
<protein>
    <recommendedName>
        <fullName evidence="1">Poly(A) RNA polymerase mitochondrial-like central palm domain-containing protein</fullName>
    </recommendedName>
</protein>
<dbReference type="InterPro" id="IPR043519">
    <property type="entry name" value="NT_sf"/>
</dbReference>
<proteinExistence type="predicted"/>
<dbReference type="EMBL" id="HACG01025214">
    <property type="protein sequence ID" value="CEK72079.1"/>
    <property type="molecule type" value="Transcribed_RNA"/>
</dbReference>
<dbReference type="AlphaFoldDB" id="A0A0B6ZTY0"/>
<dbReference type="GO" id="GO:0031123">
    <property type="term" value="P:RNA 3'-end processing"/>
    <property type="evidence" value="ECO:0007669"/>
    <property type="project" value="TreeGrafter"/>
</dbReference>
<dbReference type="SUPFAM" id="SSF81301">
    <property type="entry name" value="Nucleotidyltransferase"/>
    <property type="match status" value="1"/>
</dbReference>
<accession>A0A0B6ZTY0</accession>
<reference evidence="2" key="1">
    <citation type="submission" date="2014-12" db="EMBL/GenBank/DDBJ databases">
        <title>Insight into the proteome of Arion vulgaris.</title>
        <authorList>
            <person name="Aradska J."/>
            <person name="Bulat T."/>
            <person name="Smidak R."/>
            <person name="Sarate P."/>
            <person name="Gangsoo J."/>
            <person name="Sialana F."/>
            <person name="Bilban M."/>
            <person name="Lubec G."/>
        </authorList>
    </citation>
    <scope>NUCLEOTIDE SEQUENCE</scope>
    <source>
        <tissue evidence="2">Skin</tissue>
    </source>
</reference>
<evidence type="ECO:0000313" key="2">
    <source>
        <dbReference type="EMBL" id="CEK72079.1"/>
    </source>
</evidence>
<dbReference type="GO" id="GO:1990817">
    <property type="term" value="F:poly(A) RNA polymerase activity"/>
    <property type="evidence" value="ECO:0007669"/>
    <property type="project" value="TreeGrafter"/>
</dbReference>
<dbReference type="Gene3D" id="3.30.460.10">
    <property type="entry name" value="Beta Polymerase, domain 2"/>
    <property type="match status" value="1"/>
</dbReference>
<evidence type="ECO:0000259" key="1">
    <source>
        <dbReference type="Pfam" id="PF22600"/>
    </source>
</evidence>
<dbReference type="InterPro" id="IPR054708">
    <property type="entry name" value="MTPAP-like_central"/>
</dbReference>
<organism evidence="2">
    <name type="scientific">Arion vulgaris</name>
    <dbReference type="NCBI Taxonomy" id="1028688"/>
    <lineage>
        <taxon>Eukaryota</taxon>
        <taxon>Metazoa</taxon>
        <taxon>Spiralia</taxon>
        <taxon>Lophotrochozoa</taxon>
        <taxon>Mollusca</taxon>
        <taxon>Gastropoda</taxon>
        <taxon>Heterobranchia</taxon>
        <taxon>Euthyneura</taxon>
        <taxon>Panpulmonata</taxon>
        <taxon>Eupulmonata</taxon>
        <taxon>Stylommatophora</taxon>
        <taxon>Helicina</taxon>
        <taxon>Arionoidea</taxon>
        <taxon>Arionidae</taxon>
        <taxon>Arion</taxon>
    </lineage>
</organism>
<dbReference type="PANTHER" id="PTHR12271">
    <property type="entry name" value="POLY A POLYMERASE CID PAP -RELATED"/>
    <property type="match status" value="1"/>
</dbReference>
<gene>
    <name evidence="2" type="primary">ORF80986</name>
</gene>
<dbReference type="PANTHER" id="PTHR12271:SF40">
    <property type="entry name" value="POLY(A) RNA POLYMERASE GLD2"/>
    <property type="match status" value="1"/>
</dbReference>
<feature type="domain" description="Poly(A) RNA polymerase mitochondrial-like central palm" evidence="1">
    <location>
        <begin position="164"/>
        <end position="224"/>
    </location>
</feature>